<dbReference type="InterPro" id="IPR011050">
    <property type="entry name" value="Pectin_lyase_fold/virulence"/>
</dbReference>
<dbReference type="Gene3D" id="2.160.20.10">
    <property type="entry name" value="Single-stranded right-handed beta-helix, Pectin lyase-like"/>
    <property type="match status" value="1"/>
</dbReference>
<dbReference type="InterPro" id="IPR022409">
    <property type="entry name" value="PKD/Chitinase_dom"/>
</dbReference>
<dbReference type="SMART" id="SM00089">
    <property type="entry name" value="PKD"/>
    <property type="match status" value="3"/>
</dbReference>
<dbReference type="InterPro" id="IPR013783">
    <property type="entry name" value="Ig-like_fold"/>
</dbReference>
<dbReference type="SUPFAM" id="SSF51126">
    <property type="entry name" value="Pectin lyase-like"/>
    <property type="match status" value="1"/>
</dbReference>
<evidence type="ECO:0000256" key="1">
    <source>
        <dbReference type="ARBA" id="ARBA00022737"/>
    </source>
</evidence>
<dbReference type="Gene3D" id="2.60.40.10">
    <property type="entry name" value="Immunoglobulins"/>
    <property type="match status" value="3"/>
</dbReference>
<dbReference type="Pfam" id="PF08480">
    <property type="entry name" value="Disaggr_assoc"/>
    <property type="match status" value="1"/>
</dbReference>
<dbReference type="InterPro" id="IPR012334">
    <property type="entry name" value="Pectin_lyas_fold"/>
</dbReference>
<name>A0ABU2D5R5_9EURY</name>
<gene>
    <name evidence="4" type="ORF">RG963_16345</name>
</gene>
<dbReference type="Pfam" id="PF18911">
    <property type="entry name" value="PKD_4"/>
    <property type="match status" value="3"/>
</dbReference>
<proteinExistence type="predicted"/>
<feature type="region of interest" description="Disordered" evidence="2">
    <location>
        <begin position="444"/>
        <end position="478"/>
    </location>
</feature>
<dbReference type="PANTHER" id="PTHR22990:SF15">
    <property type="entry name" value="F-BOX ONLY PROTEIN 10"/>
    <property type="match status" value="1"/>
</dbReference>
<feature type="domain" description="PKD" evidence="3">
    <location>
        <begin position="561"/>
        <end position="638"/>
    </location>
</feature>
<evidence type="ECO:0000313" key="4">
    <source>
        <dbReference type="EMBL" id="MDR7667314.1"/>
    </source>
</evidence>
<dbReference type="RefSeq" id="WP_310577340.1">
    <property type="nucleotide sequence ID" value="NZ_JAVKPK010000133.1"/>
</dbReference>
<dbReference type="PANTHER" id="PTHR22990">
    <property type="entry name" value="F-BOX ONLY PROTEIN"/>
    <property type="match status" value="1"/>
</dbReference>
<evidence type="ECO:0000259" key="3">
    <source>
        <dbReference type="PROSITE" id="PS50093"/>
    </source>
</evidence>
<dbReference type="SUPFAM" id="SSF49299">
    <property type="entry name" value="PKD domain"/>
    <property type="match status" value="3"/>
</dbReference>
<organism evidence="4 5">
    <name type="scientific">Methanosarcina baikalica</name>
    <dbReference type="NCBI Taxonomy" id="3073890"/>
    <lineage>
        <taxon>Archaea</taxon>
        <taxon>Methanobacteriati</taxon>
        <taxon>Methanobacteriota</taxon>
        <taxon>Stenosarchaea group</taxon>
        <taxon>Methanomicrobia</taxon>
        <taxon>Methanosarcinales</taxon>
        <taxon>Methanosarcinaceae</taxon>
        <taxon>Methanosarcina</taxon>
    </lineage>
</organism>
<dbReference type="InterPro" id="IPR000601">
    <property type="entry name" value="PKD_dom"/>
</dbReference>
<dbReference type="PROSITE" id="PS50093">
    <property type="entry name" value="PKD"/>
    <property type="match status" value="3"/>
</dbReference>
<feature type="domain" description="PKD" evidence="3">
    <location>
        <begin position="645"/>
        <end position="710"/>
    </location>
</feature>
<dbReference type="EMBL" id="JAVKPK010000133">
    <property type="protein sequence ID" value="MDR7667314.1"/>
    <property type="molecule type" value="Genomic_DNA"/>
</dbReference>
<reference evidence="5" key="1">
    <citation type="submission" date="2023-07" db="EMBL/GenBank/DDBJ databases">
        <title>Whole-genome sequencing of a new Methanosarcina sp. Z-7115.</title>
        <authorList>
            <person name="Zhilina T.N."/>
            <person name="Merkel A.Y."/>
        </authorList>
    </citation>
    <scope>NUCLEOTIDE SEQUENCE [LARGE SCALE GENOMIC DNA]</scope>
    <source>
        <strain evidence="5">Z-7115</strain>
    </source>
</reference>
<keyword evidence="5" id="KW-1185">Reference proteome</keyword>
<dbReference type="SMART" id="SM00710">
    <property type="entry name" value="PbH1"/>
    <property type="match status" value="9"/>
</dbReference>
<feature type="non-terminal residue" evidence="4">
    <location>
        <position position="710"/>
    </location>
</feature>
<dbReference type="PROSITE" id="PS51257">
    <property type="entry name" value="PROKAR_LIPOPROTEIN"/>
    <property type="match status" value="1"/>
</dbReference>
<dbReference type="InterPro" id="IPR006626">
    <property type="entry name" value="PbH1"/>
</dbReference>
<dbReference type="CDD" id="cd00146">
    <property type="entry name" value="PKD"/>
    <property type="match status" value="3"/>
</dbReference>
<accession>A0ABU2D5R5</accession>
<comment type="caution">
    <text evidence="4">The sequence shown here is derived from an EMBL/GenBank/DDBJ whole genome shotgun (WGS) entry which is preliminary data.</text>
</comment>
<sequence>MFNRMLKIFFLINFLILACVPVVLCTTPAPIVYVAGDGSGDFNCNATNADVQLNQALQFVTGNPGYTTVYLKGPFTYSINDTLLIGNNTTLEGDSNITIRLTNNANWEAFKPMIKENNSGSHDITIRGFTIDGNREGNTNVASGKNYYNLIHLSNCRNISVYDTYMTNNHGDGLKTDKCSNIKLYDNKIYLLGHDVLYASSCSNVEAYNNKITCRTNSGLRIYNTNHVNFHDNIITSEGYGGAGIQIQKYGTPTMDDIEVYNNTINRTVLAGIWIFGSNSYPTSSANVYIHHNQIYDTGNTSSNNIGGILSDGFNALIENNVIDGAYGAGIMQNNVYSVAPAGSGYVITVRNNIITNTRTSKAGGNGSGICNLLTDTHSFFLQNNSFYNNTGGDYIGVEPSHSDIVADPQYADRDKHDYHLKSKAGRWDGSGWVNDNISSPCIDAGDPLSDYSNEPEPNGDRINIGPDGNTRSASKSELDVSTPIANFTANLTVKFTDTSTNNPIGWEWNFGDGNTSTEQNPEHTFSDEGTYNVTLVVTNADGSTNEKSMVITANRVLTPPVANFVADKTEGTTPLTVKFTDTSTNNPIGWEWNFGDGSTSTEQNPEHVFNGKGTYNVTLVATNADGPSNEKSMVITVNRVLTPPVANFVADKTEGTTPLTVKFTDTSTNSPTGWEWNFGDGTQTSIEQNPEHVFNGKGTYNVTLVATNA</sequence>
<evidence type="ECO:0000313" key="5">
    <source>
        <dbReference type="Proteomes" id="UP001246244"/>
    </source>
</evidence>
<protein>
    <submittedName>
        <fullName evidence="4">PKD domain-containing protein</fullName>
    </submittedName>
</protein>
<feature type="domain" description="PKD" evidence="3">
    <location>
        <begin position="489"/>
        <end position="554"/>
    </location>
</feature>
<dbReference type="InterPro" id="IPR035986">
    <property type="entry name" value="PKD_dom_sf"/>
</dbReference>
<keyword evidence="1" id="KW-0677">Repeat</keyword>
<dbReference type="InterPro" id="IPR051550">
    <property type="entry name" value="SCF-Subunits/Alg-Epimerases"/>
</dbReference>
<dbReference type="InterPro" id="IPR013687">
    <property type="entry name" value="Disaggr-rel"/>
</dbReference>
<evidence type="ECO:0000256" key="2">
    <source>
        <dbReference type="SAM" id="MobiDB-lite"/>
    </source>
</evidence>
<dbReference type="Proteomes" id="UP001246244">
    <property type="component" value="Unassembled WGS sequence"/>
</dbReference>